<dbReference type="InterPro" id="IPR027417">
    <property type="entry name" value="P-loop_NTPase"/>
</dbReference>
<dbReference type="Proteomes" id="UP001293791">
    <property type="component" value="Unassembled WGS sequence"/>
</dbReference>
<dbReference type="GO" id="GO:0005524">
    <property type="term" value="F:ATP binding"/>
    <property type="evidence" value="ECO:0007669"/>
    <property type="project" value="UniProtKB-KW"/>
</dbReference>
<keyword evidence="4" id="KW-0479">Metal-binding</keyword>
<evidence type="ECO:0000256" key="1">
    <source>
        <dbReference type="ARBA" id="ARBA00022741"/>
    </source>
</evidence>
<evidence type="ECO:0000256" key="3">
    <source>
        <dbReference type="ARBA" id="ARBA00023186"/>
    </source>
</evidence>
<sequence length="402" mass="44314">MASSCSFCGSFHEEPHTLLSASRSSDVFICRDCAQKAKYAFDQAHTQQSSKRTESVPTPKKIYEFLDSYVIGQSNAKKTLAVAVYNHYKRVYSSFTEDEVSKSNVLLIGPTGCGKTLLVQTIAKLLDIPCAITDATSLTEAGYVGEDVETILTRLLQVAGYNKEKAEIGIIFIDEIDKICRKQDGPSITRDVSGEGVQQALLKIMEGTVVAVPPQGGRKHPQQEFIQLNTSNILFICGGAFEGLEKIISGRINKIRIGFGSDVKKASIEDIISKVTVEDLIKYGFIPEFIGRLPVITTVSPLSEEALIDVLTKPKNAILKQYETLFKIDGISFKFEHDALAIIAKRAIERKTGARALRSILENTLLDTMFNVPSEKENISEVILTRDSVEGKTQPIVIRKTD</sequence>
<keyword evidence="8" id="KW-1185">Reference proteome</keyword>
<evidence type="ECO:0000259" key="6">
    <source>
        <dbReference type="SMART" id="SM01086"/>
    </source>
</evidence>
<dbReference type="InterPro" id="IPR003593">
    <property type="entry name" value="AAA+_ATPase"/>
</dbReference>
<dbReference type="Gene3D" id="3.40.50.300">
    <property type="entry name" value="P-loop containing nucleotide triphosphate hydrolases"/>
    <property type="match status" value="1"/>
</dbReference>
<feature type="domain" description="Clp ATPase C-terminal" evidence="6">
    <location>
        <begin position="302"/>
        <end position="398"/>
    </location>
</feature>
<dbReference type="PANTHER" id="PTHR48102">
    <property type="entry name" value="ATP-DEPENDENT CLP PROTEASE ATP-BINDING SUBUNIT CLPX-LIKE, MITOCHONDRIAL-RELATED"/>
    <property type="match status" value="1"/>
</dbReference>
<feature type="binding site" evidence="4">
    <location>
        <position position="8"/>
    </location>
    <ligand>
        <name>Zn(2+)</name>
        <dbReference type="ChEBI" id="CHEBI:29105"/>
    </ligand>
</feature>
<comment type="caution">
    <text evidence="7">The sequence shown here is derived from an EMBL/GenBank/DDBJ whole genome shotgun (WGS) entry which is preliminary data.</text>
</comment>
<feature type="binding site" evidence="4">
    <location>
        <position position="30"/>
    </location>
    <ligand>
        <name>Zn(2+)</name>
        <dbReference type="ChEBI" id="CHEBI:29105"/>
    </ligand>
</feature>
<keyword evidence="3 4" id="KW-0143">Chaperone</keyword>
<dbReference type="InterPro" id="IPR004487">
    <property type="entry name" value="Clp_protease_ATP-bd_su_ClpX"/>
</dbReference>
<keyword evidence="2 4" id="KW-0067">ATP-binding</keyword>
<reference evidence="7 8" key="1">
    <citation type="submission" date="2023-02" db="EMBL/GenBank/DDBJ databases">
        <title>Host association and intracellularity evolved multiple times independently in the Rickettsiales.</title>
        <authorList>
            <person name="Castelli M."/>
            <person name="Nardi T."/>
            <person name="Gammuto L."/>
            <person name="Bellinzona G."/>
            <person name="Sabaneyeva E."/>
            <person name="Potekhin A."/>
            <person name="Serra V."/>
            <person name="Petroni G."/>
            <person name="Sassera D."/>
        </authorList>
    </citation>
    <scope>NUCLEOTIDE SEQUENCE [LARGE SCALE GENOMIC DNA]</scope>
    <source>
        <strain evidence="7 8">BOD18</strain>
    </source>
</reference>
<comment type="similarity">
    <text evidence="4">Belongs to the ClpX chaperone family.</text>
</comment>
<dbReference type="RefSeq" id="WP_322497173.1">
    <property type="nucleotide sequence ID" value="NZ_JARGYT010000001.1"/>
</dbReference>
<dbReference type="CDD" id="cd19497">
    <property type="entry name" value="RecA-like_ClpX"/>
    <property type="match status" value="1"/>
</dbReference>
<dbReference type="EMBL" id="JARGYT010000001">
    <property type="protein sequence ID" value="MDZ5761658.1"/>
    <property type="molecule type" value="Genomic_DNA"/>
</dbReference>
<feature type="binding site" evidence="4">
    <location>
        <position position="5"/>
    </location>
    <ligand>
        <name>Zn(2+)</name>
        <dbReference type="ChEBI" id="CHEBI:29105"/>
    </ligand>
</feature>
<protein>
    <recommendedName>
        <fullName evidence="4">ATP-dependent Clp protease ATP-binding subunit ClpX</fullName>
    </recommendedName>
</protein>
<accession>A0ABU5L698</accession>
<feature type="binding site" evidence="4">
    <location>
        <position position="33"/>
    </location>
    <ligand>
        <name>Zn(2+)</name>
        <dbReference type="ChEBI" id="CHEBI:29105"/>
    </ligand>
</feature>
<proteinExistence type="inferred from homology"/>
<dbReference type="Pfam" id="PF07724">
    <property type="entry name" value="AAA_2"/>
    <property type="match status" value="1"/>
</dbReference>
<dbReference type="SMART" id="SM00382">
    <property type="entry name" value="AAA"/>
    <property type="match status" value="1"/>
</dbReference>
<keyword evidence="1 4" id="KW-0547">Nucleotide-binding</keyword>
<evidence type="ECO:0000313" key="7">
    <source>
        <dbReference type="EMBL" id="MDZ5761658.1"/>
    </source>
</evidence>
<keyword evidence="7" id="KW-0645">Protease</keyword>
<dbReference type="PANTHER" id="PTHR48102:SF7">
    <property type="entry name" value="ATP-DEPENDENT CLP PROTEASE ATP-BINDING SUBUNIT CLPX-LIKE, MITOCHONDRIAL"/>
    <property type="match status" value="1"/>
</dbReference>
<dbReference type="Pfam" id="PF10431">
    <property type="entry name" value="ClpB_D2-small"/>
    <property type="match status" value="1"/>
</dbReference>
<dbReference type="NCBIfam" id="NF003745">
    <property type="entry name" value="PRK05342.1"/>
    <property type="match status" value="1"/>
</dbReference>
<feature type="domain" description="AAA+ ATPase" evidence="5">
    <location>
        <begin position="101"/>
        <end position="259"/>
    </location>
</feature>
<comment type="subunit">
    <text evidence="4">Component of the ClpX-ClpP complex. Forms a hexameric ring that, in the presence of ATP, binds to fourteen ClpP subunits assembled into a disk-like structure with a central cavity, resembling the structure of eukaryotic proteasomes.</text>
</comment>
<keyword evidence="4" id="KW-0862">Zinc</keyword>
<feature type="binding site" evidence="4">
    <location>
        <begin position="110"/>
        <end position="117"/>
    </location>
    <ligand>
        <name>ATP</name>
        <dbReference type="ChEBI" id="CHEBI:30616"/>
    </ligand>
</feature>
<dbReference type="GO" id="GO:0006508">
    <property type="term" value="P:proteolysis"/>
    <property type="evidence" value="ECO:0007669"/>
    <property type="project" value="UniProtKB-KW"/>
</dbReference>
<evidence type="ECO:0000259" key="5">
    <source>
        <dbReference type="SMART" id="SM00382"/>
    </source>
</evidence>
<dbReference type="SMART" id="SM01086">
    <property type="entry name" value="ClpB_D2-small"/>
    <property type="match status" value="1"/>
</dbReference>
<dbReference type="SUPFAM" id="SSF52540">
    <property type="entry name" value="P-loop containing nucleoside triphosphate hydrolases"/>
    <property type="match status" value="1"/>
</dbReference>
<name>A0ABU5L698_9RICK</name>
<organism evidence="7 8">
    <name type="scientific">Candidatus Cyrtobacter comes</name>
    <dbReference type="NCBI Taxonomy" id="675776"/>
    <lineage>
        <taxon>Bacteria</taxon>
        <taxon>Pseudomonadati</taxon>
        <taxon>Pseudomonadota</taxon>
        <taxon>Alphaproteobacteria</taxon>
        <taxon>Rickettsiales</taxon>
        <taxon>Candidatus Midichloriaceae</taxon>
        <taxon>Candidatus Cyrtobacter</taxon>
    </lineage>
</organism>
<dbReference type="HAMAP" id="MF_00175">
    <property type="entry name" value="ClpX"/>
    <property type="match status" value="1"/>
</dbReference>
<evidence type="ECO:0000256" key="2">
    <source>
        <dbReference type="ARBA" id="ARBA00022840"/>
    </source>
</evidence>
<dbReference type="NCBIfam" id="TIGR00382">
    <property type="entry name" value="clpX"/>
    <property type="match status" value="1"/>
</dbReference>
<keyword evidence="7" id="KW-0378">Hydrolase</keyword>
<dbReference type="InterPro" id="IPR019489">
    <property type="entry name" value="Clp_ATPase_C"/>
</dbReference>
<dbReference type="Gene3D" id="1.10.8.60">
    <property type="match status" value="1"/>
</dbReference>
<gene>
    <name evidence="4" type="primary">clpX</name>
    <name evidence="7" type="ORF">Cyrtocomes_00014</name>
</gene>
<comment type="function">
    <text evidence="4">ATP-dependent specificity component of the Clp protease. It directs the protease to specific substrates. Can perform chaperone functions in the absence of ClpP.</text>
</comment>
<dbReference type="InterPro" id="IPR003959">
    <property type="entry name" value="ATPase_AAA_core"/>
</dbReference>
<evidence type="ECO:0000256" key="4">
    <source>
        <dbReference type="HAMAP-Rule" id="MF_00175"/>
    </source>
</evidence>
<evidence type="ECO:0000313" key="8">
    <source>
        <dbReference type="Proteomes" id="UP001293791"/>
    </source>
</evidence>
<dbReference type="GO" id="GO:0008233">
    <property type="term" value="F:peptidase activity"/>
    <property type="evidence" value="ECO:0007669"/>
    <property type="project" value="UniProtKB-KW"/>
</dbReference>
<dbReference type="InterPro" id="IPR050052">
    <property type="entry name" value="ATP-dep_Clp_protease_ClpX"/>
</dbReference>
<dbReference type="InterPro" id="IPR046425">
    <property type="entry name" value="ClpX_bact"/>
</dbReference>